<dbReference type="PANTHER" id="PTHR46137">
    <property type="entry name" value="OS05G0310600 PROTEIN"/>
    <property type="match status" value="1"/>
</dbReference>
<proteinExistence type="predicted"/>
<evidence type="ECO:0000313" key="3">
    <source>
        <dbReference type="Proteomes" id="UP001408789"/>
    </source>
</evidence>
<dbReference type="PANTHER" id="PTHR46137:SF2">
    <property type="entry name" value="OS09G0526800 PROTEIN"/>
    <property type="match status" value="1"/>
</dbReference>
<evidence type="ECO:0000259" key="1">
    <source>
        <dbReference type="PROSITE" id="PS51934"/>
    </source>
</evidence>
<feature type="domain" description="LRAT" evidence="1">
    <location>
        <begin position="1"/>
        <end position="147"/>
    </location>
</feature>
<accession>A0AAP0CSG0</accession>
<dbReference type="Pfam" id="PF04970">
    <property type="entry name" value="LRAT"/>
    <property type="match status" value="1"/>
</dbReference>
<reference evidence="2 3" key="1">
    <citation type="submission" date="2024-04" db="EMBL/GenBank/DDBJ databases">
        <title>The reference genome of an endangered Asteraceae, Deinandra increscens subsp. villosa, native to the Central Coast of California.</title>
        <authorList>
            <person name="Guilliams M."/>
            <person name="Hasenstab-Lehman K."/>
            <person name="Meyer R."/>
            <person name="Mcevoy S."/>
        </authorList>
    </citation>
    <scope>NUCLEOTIDE SEQUENCE [LARGE SCALE GENOMIC DNA]</scope>
    <source>
        <tissue evidence="2">Leaf</tissue>
    </source>
</reference>
<comment type="caution">
    <text evidence="2">The sequence shown here is derived from an EMBL/GenBank/DDBJ whole genome shotgun (WGS) entry which is preliminary data.</text>
</comment>
<organism evidence="2 3">
    <name type="scientific">Deinandra increscens subsp. villosa</name>
    <dbReference type="NCBI Taxonomy" id="3103831"/>
    <lineage>
        <taxon>Eukaryota</taxon>
        <taxon>Viridiplantae</taxon>
        <taxon>Streptophyta</taxon>
        <taxon>Embryophyta</taxon>
        <taxon>Tracheophyta</taxon>
        <taxon>Spermatophyta</taxon>
        <taxon>Magnoliopsida</taxon>
        <taxon>eudicotyledons</taxon>
        <taxon>Gunneridae</taxon>
        <taxon>Pentapetalae</taxon>
        <taxon>asterids</taxon>
        <taxon>campanulids</taxon>
        <taxon>Asterales</taxon>
        <taxon>Asteraceae</taxon>
        <taxon>Asteroideae</taxon>
        <taxon>Heliantheae alliance</taxon>
        <taxon>Madieae</taxon>
        <taxon>Madiinae</taxon>
        <taxon>Deinandra</taxon>
    </lineage>
</organism>
<evidence type="ECO:0000313" key="2">
    <source>
        <dbReference type="EMBL" id="KAK9059362.1"/>
    </source>
</evidence>
<name>A0AAP0CSG0_9ASTR</name>
<dbReference type="AlphaFoldDB" id="A0AAP0CSG0"/>
<sequence length="222" mass="23549">MVVHFTAPETANSGSGWNLSSSTPSFLSSIDCGLSQPEIGQDCDSGECLSAHFCGFKQSNSGVMVSCLNCFIGTGSPYLYQYGVSNLTYVTKLRGGTCTITASDPPEDVIGRAIYLLHNGFGEYNMVKNNCEDFALYCKTGLLISGKPTTGGSGQVNFVYNLPWKSIVSSAVMACKSTVAGAAVFTVAVPVRTVLKRYKADIGVRKDAVKVKVEDVGSFRGV</sequence>
<dbReference type="Gene3D" id="3.90.1720.10">
    <property type="entry name" value="endopeptidase domain like (from Nostoc punctiforme)"/>
    <property type="match status" value="1"/>
</dbReference>
<dbReference type="Proteomes" id="UP001408789">
    <property type="component" value="Unassembled WGS sequence"/>
</dbReference>
<protein>
    <recommendedName>
        <fullName evidence="1">LRAT domain-containing protein</fullName>
    </recommendedName>
</protein>
<gene>
    <name evidence="2" type="ORF">SSX86_021982</name>
</gene>
<dbReference type="InterPro" id="IPR007053">
    <property type="entry name" value="LRAT_dom"/>
</dbReference>
<dbReference type="PROSITE" id="PS51934">
    <property type="entry name" value="LRAT"/>
    <property type="match status" value="1"/>
</dbReference>
<keyword evidence="3" id="KW-1185">Reference proteome</keyword>
<dbReference type="EMBL" id="JBCNJP010000021">
    <property type="protein sequence ID" value="KAK9059362.1"/>
    <property type="molecule type" value="Genomic_DNA"/>
</dbReference>